<accession>A0ABZ2B4Z1</accession>
<feature type="transmembrane region" description="Helical" evidence="1">
    <location>
        <begin position="45"/>
        <end position="65"/>
    </location>
</feature>
<dbReference type="EMBL" id="CP143814">
    <property type="protein sequence ID" value="WVO23790.1"/>
    <property type="molecule type" value="Genomic_DNA"/>
</dbReference>
<evidence type="ECO:0000313" key="3">
    <source>
        <dbReference type="Proteomes" id="UP001432216"/>
    </source>
</evidence>
<dbReference type="PANTHER" id="PTHR35408:SF3">
    <property type="entry name" value="GLYCOSYLTRANSFERASE 2-LIKE DOMAIN-CONTAINING PROTEIN"/>
    <property type="match status" value="1"/>
</dbReference>
<dbReference type="Proteomes" id="UP001432216">
    <property type="component" value="Chromosome 9"/>
</dbReference>
<keyword evidence="1" id="KW-0812">Transmembrane</keyword>
<proteinExistence type="predicted"/>
<keyword evidence="1" id="KW-0472">Membrane</keyword>
<reference evidence="2 3" key="1">
    <citation type="submission" date="2024-01" db="EMBL/GenBank/DDBJ databases">
        <title>Comparative genomics of Cryptococcus and Kwoniella reveals pathogenesis evolution and contrasting modes of karyotype evolution via chromosome fusion or intercentromeric recombination.</title>
        <authorList>
            <person name="Coelho M.A."/>
            <person name="David-Palma M."/>
            <person name="Shea T."/>
            <person name="Bowers K."/>
            <person name="McGinley-Smith S."/>
            <person name="Mohammad A.W."/>
            <person name="Gnirke A."/>
            <person name="Yurkov A.M."/>
            <person name="Nowrousian M."/>
            <person name="Sun S."/>
            <person name="Cuomo C.A."/>
            <person name="Heitman J."/>
        </authorList>
    </citation>
    <scope>NUCLEOTIDE SEQUENCE [LARGE SCALE GENOMIC DNA]</scope>
    <source>
        <strain evidence="2 3">7685027</strain>
    </source>
</reference>
<sequence>MSWHLTTALCAHLTGYNMQWASTVKEVELSHFFKEWPAMWRRFWGIWIVSWAMILGIAFMASPLARLKIVTVRITGLIGKTLH</sequence>
<keyword evidence="1" id="KW-1133">Transmembrane helix</keyword>
<evidence type="ECO:0000313" key="2">
    <source>
        <dbReference type="EMBL" id="WVO23790.1"/>
    </source>
</evidence>
<gene>
    <name evidence="2" type="ORF">IAS62_005147</name>
</gene>
<dbReference type="GeneID" id="89991917"/>
<dbReference type="RefSeq" id="XP_064723029.1">
    <property type="nucleotide sequence ID" value="XM_064866957.1"/>
</dbReference>
<name>A0ABZ2B4Z1_9TREE</name>
<protein>
    <submittedName>
        <fullName evidence="2">Uncharacterized protein</fullName>
    </submittedName>
</protein>
<evidence type="ECO:0000256" key="1">
    <source>
        <dbReference type="SAM" id="Phobius"/>
    </source>
</evidence>
<organism evidence="2 3">
    <name type="scientific">Cryptococcus decagattii</name>
    <dbReference type="NCBI Taxonomy" id="1859122"/>
    <lineage>
        <taxon>Eukaryota</taxon>
        <taxon>Fungi</taxon>
        <taxon>Dikarya</taxon>
        <taxon>Basidiomycota</taxon>
        <taxon>Agaricomycotina</taxon>
        <taxon>Tremellomycetes</taxon>
        <taxon>Tremellales</taxon>
        <taxon>Cryptococcaceae</taxon>
        <taxon>Cryptococcus</taxon>
        <taxon>Cryptococcus gattii species complex</taxon>
    </lineage>
</organism>
<dbReference type="PANTHER" id="PTHR35408">
    <property type="entry name" value="CHROMOSOME 15, WHOLE GENOME SHOTGUN SEQUENCE"/>
    <property type="match status" value="1"/>
</dbReference>
<keyword evidence="3" id="KW-1185">Reference proteome</keyword>